<dbReference type="AlphaFoldDB" id="A0A939BPQ5"/>
<keyword evidence="1" id="KW-1133">Transmembrane helix</keyword>
<keyword evidence="1" id="KW-0812">Transmembrane</keyword>
<proteinExistence type="predicted"/>
<gene>
    <name evidence="2" type="ORF">JOD01_002355</name>
</gene>
<name>A0A939BPQ5_9BACL</name>
<reference evidence="2" key="1">
    <citation type="submission" date="2021-01" db="EMBL/GenBank/DDBJ databases">
        <title>Genomic Encyclopedia of Type Strains, Phase IV (KMG-IV): sequencing the most valuable type-strain genomes for metagenomic binning, comparative biology and taxonomic classification.</title>
        <authorList>
            <person name="Goeker M."/>
        </authorList>
    </citation>
    <scope>NUCLEOTIDE SEQUENCE</scope>
    <source>
        <strain evidence="2">DSM 25523</strain>
    </source>
</reference>
<keyword evidence="3" id="KW-1185">Reference proteome</keyword>
<organism evidence="2 3">
    <name type="scientific">Brevibacillus fulvus</name>
    <dbReference type="NCBI Taxonomy" id="1125967"/>
    <lineage>
        <taxon>Bacteria</taxon>
        <taxon>Bacillati</taxon>
        <taxon>Bacillota</taxon>
        <taxon>Bacilli</taxon>
        <taxon>Bacillales</taxon>
        <taxon>Paenibacillaceae</taxon>
        <taxon>Brevibacillus</taxon>
    </lineage>
</organism>
<sequence>MNYFYLTIGILCAVAGLGILVYLMIPPASLRAKQLYNRQNPFNDQGETYEQETK</sequence>
<evidence type="ECO:0000313" key="2">
    <source>
        <dbReference type="EMBL" id="MBM7590745.1"/>
    </source>
</evidence>
<dbReference type="EMBL" id="JAFBEB010000007">
    <property type="protein sequence ID" value="MBM7590745.1"/>
    <property type="molecule type" value="Genomic_DNA"/>
</dbReference>
<dbReference type="Proteomes" id="UP000717624">
    <property type="component" value="Unassembled WGS sequence"/>
</dbReference>
<dbReference type="RefSeq" id="WP_204518492.1">
    <property type="nucleotide sequence ID" value="NZ_BAABIN010000016.1"/>
</dbReference>
<protein>
    <submittedName>
        <fullName evidence="2">Uncharacterized protein</fullName>
    </submittedName>
</protein>
<comment type="caution">
    <text evidence="2">The sequence shown here is derived from an EMBL/GenBank/DDBJ whole genome shotgun (WGS) entry which is preliminary data.</text>
</comment>
<feature type="transmembrane region" description="Helical" evidence="1">
    <location>
        <begin position="6"/>
        <end position="25"/>
    </location>
</feature>
<accession>A0A939BPQ5</accession>
<evidence type="ECO:0000256" key="1">
    <source>
        <dbReference type="SAM" id="Phobius"/>
    </source>
</evidence>
<keyword evidence="1" id="KW-0472">Membrane</keyword>
<evidence type="ECO:0000313" key="3">
    <source>
        <dbReference type="Proteomes" id="UP000717624"/>
    </source>
</evidence>